<dbReference type="NCBIfam" id="TIGR01670">
    <property type="entry name" value="KdsC-phosphatas"/>
    <property type="match status" value="1"/>
</dbReference>
<evidence type="ECO:0000256" key="7">
    <source>
        <dbReference type="ARBA" id="ARBA00022801"/>
    </source>
</evidence>
<dbReference type="SFLD" id="SFLDS00003">
    <property type="entry name" value="Haloacid_Dehalogenase"/>
    <property type="match status" value="1"/>
</dbReference>
<accession>A0ABV6C6S8</accession>
<dbReference type="InterPro" id="IPR010023">
    <property type="entry name" value="KdsC_fam"/>
</dbReference>
<keyword evidence="6 9" id="KW-0479">Metal-binding</keyword>
<comment type="similarity">
    <text evidence="4 9">Belongs to the KdsC family.</text>
</comment>
<reference evidence="10 11" key="1">
    <citation type="submission" date="2024-09" db="EMBL/GenBank/DDBJ databases">
        <authorList>
            <person name="Sun Q."/>
            <person name="Mori K."/>
        </authorList>
    </citation>
    <scope>NUCLEOTIDE SEQUENCE [LARGE SCALE GENOMIC DNA]</scope>
    <source>
        <strain evidence="10 11">CCM 8545</strain>
    </source>
</reference>
<dbReference type="InterPro" id="IPR006549">
    <property type="entry name" value="HAD-SF_hydro_IIIA"/>
</dbReference>
<dbReference type="InterPro" id="IPR036412">
    <property type="entry name" value="HAD-like_sf"/>
</dbReference>
<sequence length="183" mass="20101">MSYMKIFDLLDLQLIEKVKKIKLLICDVDGVLTDGLIYMGNAGEELKAFHVRDGFGIHAIHQLGILTALITGRESKIVEERAKTLKIDFVFQGQSDKSIAFDHLCKQTQLKPDQIAYIGDDLIDLPVMNRVGLSVAVADAHPLVSQSVDYITSLHGGKGAVREVCDLLLYAHNQLSVAKGLSV</sequence>
<keyword evidence="9" id="KW-0448">Lipopolysaccharide biosynthesis</keyword>
<comment type="catalytic activity">
    <reaction evidence="9">
        <text>3-deoxy-alpha-D-manno-2-octulosonate-8-phosphate + H2O = 3-deoxy-alpha-D-manno-oct-2-ulosonate + phosphate</text>
        <dbReference type="Rhea" id="RHEA:11500"/>
        <dbReference type="ChEBI" id="CHEBI:15377"/>
        <dbReference type="ChEBI" id="CHEBI:43474"/>
        <dbReference type="ChEBI" id="CHEBI:85985"/>
        <dbReference type="ChEBI" id="CHEBI:85986"/>
        <dbReference type="EC" id="3.1.3.45"/>
    </reaction>
</comment>
<comment type="caution">
    <text evidence="10">The sequence shown here is derived from an EMBL/GenBank/DDBJ whole genome shotgun (WGS) entry which is preliminary data.</text>
</comment>
<dbReference type="EMBL" id="JBHLXE010000013">
    <property type="protein sequence ID" value="MFC0178669.1"/>
    <property type="molecule type" value="Genomic_DNA"/>
</dbReference>
<evidence type="ECO:0000313" key="11">
    <source>
        <dbReference type="Proteomes" id="UP001589758"/>
    </source>
</evidence>
<evidence type="ECO:0000256" key="8">
    <source>
        <dbReference type="ARBA" id="ARBA00022842"/>
    </source>
</evidence>
<dbReference type="Proteomes" id="UP001589758">
    <property type="component" value="Unassembled WGS sequence"/>
</dbReference>
<evidence type="ECO:0000313" key="10">
    <source>
        <dbReference type="EMBL" id="MFC0178669.1"/>
    </source>
</evidence>
<dbReference type="SFLD" id="SFLDG01138">
    <property type="entry name" value="C1.6.2:_Deoxy-d-mannose-octulo"/>
    <property type="match status" value="1"/>
</dbReference>
<name>A0ABV6C6S8_9GAMM</name>
<evidence type="ECO:0000256" key="4">
    <source>
        <dbReference type="ARBA" id="ARBA00005893"/>
    </source>
</evidence>
<evidence type="ECO:0000256" key="1">
    <source>
        <dbReference type="ARBA" id="ARBA00001946"/>
    </source>
</evidence>
<dbReference type="CDD" id="cd01630">
    <property type="entry name" value="HAD_KDO-like"/>
    <property type="match status" value="1"/>
</dbReference>
<dbReference type="SUPFAM" id="SSF56784">
    <property type="entry name" value="HAD-like"/>
    <property type="match status" value="1"/>
</dbReference>
<evidence type="ECO:0000256" key="2">
    <source>
        <dbReference type="ARBA" id="ARBA00004756"/>
    </source>
</evidence>
<keyword evidence="8 9" id="KW-0460">Magnesium</keyword>
<evidence type="ECO:0000256" key="9">
    <source>
        <dbReference type="PIRNR" id="PIRNR006118"/>
    </source>
</evidence>
<dbReference type="GO" id="GO:0019143">
    <property type="term" value="F:3-deoxy-manno-octulosonate-8-phosphatase activity"/>
    <property type="evidence" value="ECO:0007669"/>
    <property type="project" value="UniProtKB-EC"/>
</dbReference>
<dbReference type="PIRSF" id="PIRSF006118">
    <property type="entry name" value="KDO8-P_Ptase"/>
    <property type="match status" value="1"/>
</dbReference>
<evidence type="ECO:0000256" key="5">
    <source>
        <dbReference type="ARBA" id="ARBA00011881"/>
    </source>
</evidence>
<evidence type="ECO:0000256" key="3">
    <source>
        <dbReference type="ARBA" id="ARBA00004807"/>
    </source>
</evidence>
<dbReference type="SFLD" id="SFLDG01136">
    <property type="entry name" value="C1.6:_Phosphoserine_Phosphatas"/>
    <property type="match status" value="1"/>
</dbReference>
<comment type="cofactor">
    <cofactor evidence="1 9">
        <name>Mg(2+)</name>
        <dbReference type="ChEBI" id="CHEBI:18420"/>
    </cofactor>
</comment>
<protein>
    <recommendedName>
        <fullName evidence="9">3-deoxy-D-manno-octulosonate 8-phosphate phosphatase KdsC</fullName>
        <ecNumber evidence="9">3.1.3.45</ecNumber>
    </recommendedName>
    <alternativeName>
        <fullName evidence="9">KDO 8-P phosphatase</fullName>
    </alternativeName>
</protein>
<organism evidence="10 11">
    <name type="scientific">Thorsellia kenyensis</name>
    <dbReference type="NCBI Taxonomy" id="1549888"/>
    <lineage>
        <taxon>Bacteria</taxon>
        <taxon>Pseudomonadati</taxon>
        <taxon>Pseudomonadota</taxon>
        <taxon>Gammaproteobacteria</taxon>
        <taxon>Enterobacterales</taxon>
        <taxon>Thorselliaceae</taxon>
        <taxon>Thorsellia</taxon>
    </lineage>
</organism>
<dbReference type="EC" id="3.1.3.45" evidence="9"/>
<dbReference type="RefSeq" id="WP_385875517.1">
    <property type="nucleotide sequence ID" value="NZ_JBHLXE010000013.1"/>
</dbReference>
<evidence type="ECO:0000256" key="6">
    <source>
        <dbReference type="ARBA" id="ARBA00022723"/>
    </source>
</evidence>
<proteinExistence type="inferred from homology"/>
<comment type="subunit">
    <text evidence="5 9">Homotetramer.</text>
</comment>
<dbReference type="Pfam" id="PF08282">
    <property type="entry name" value="Hydrolase_3"/>
    <property type="match status" value="1"/>
</dbReference>
<dbReference type="NCBIfam" id="NF007019">
    <property type="entry name" value="PRK09484.1"/>
    <property type="match status" value="1"/>
</dbReference>
<dbReference type="NCBIfam" id="TIGR01662">
    <property type="entry name" value="HAD-SF-IIIA"/>
    <property type="match status" value="1"/>
</dbReference>
<dbReference type="PANTHER" id="PTHR21485:SF3">
    <property type="entry name" value="N-ACYLNEURAMINATE CYTIDYLYLTRANSFERASE"/>
    <property type="match status" value="1"/>
</dbReference>
<comment type="function">
    <text evidence="9">Catalyzes the hydrolysis of 3-deoxy-D-manno-octulosonate 8-phosphate (KDO 8-P) to 3-deoxy-D-manno-octulosonate (KDO) and inorganic phosphate.</text>
</comment>
<dbReference type="PANTHER" id="PTHR21485">
    <property type="entry name" value="HAD SUPERFAMILY MEMBERS CMAS AND KDSC"/>
    <property type="match status" value="1"/>
</dbReference>
<keyword evidence="11" id="KW-1185">Reference proteome</keyword>
<comment type="pathway">
    <text evidence="2 9">Bacterial outer membrane biogenesis; lipopolysaccharide biosynthesis.</text>
</comment>
<dbReference type="InterPro" id="IPR050793">
    <property type="entry name" value="CMP-NeuNAc_synthase"/>
</dbReference>
<keyword evidence="7 9" id="KW-0378">Hydrolase</keyword>
<comment type="pathway">
    <text evidence="3 9">Carbohydrate biosynthesis; 3-deoxy-D-manno-octulosonate biosynthesis; 3-deoxy-D-manno-octulosonate from D-ribulose 5-phosphate: step 3/3.</text>
</comment>
<dbReference type="InterPro" id="IPR023214">
    <property type="entry name" value="HAD_sf"/>
</dbReference>
<gene>
    <name evidence="10" type="primary">kdsC</name>
    <name evidence="10" type="ORF">ACFFIT_00885</name>
</gene>
<dbReference type="Gene3D" id="3.40.50.1000">
    <property type="entry name" value="HAD superfamily/HAD-like"/>
    <property type="match status" value="1"/>
</dbReference>